<dbReference type="PANTHER" id="PTHR43374">
    <property type="entry name" value="FLAVIN PRENYLTRANSFERASE"/>
    <property type="match status" value="1"/>
</dbReference>
<dbReference type="RefSeq" id="XP_018000008.1">
    <property type="nucleotide sequence ID" value="XM_018140464.1"/>
</dbReference>
<organism evidence="7 8">
    <name type="scientific">Cyphellophora attinorum</name>
    <dbReference type="NCBI Taxonomy" id="1664694"/>
    <lineage>
        <taxon>Eukaryota</taxon>
        <taxon>Fungi</taxon>
        <taxon>Dikarya</taxon>
        <taxon>Ascomycota</taxon>
        <taxon>Pezizomycotina</taxon>
        <taxon>Eurotiomycetes</taxon>
        <taxon>Chaetothyriomycetidae</taxon>
        <taxon>Chaetothyriales</taxon>
        <taxon>Cyphellophoraceae</taxon>
        <taxon>Cyphellophora</taxon>
    </lineage>
</organism>
<dbReference type="EMBL" id="LFJN01000013">
    <property type="protein sequence ID" value="KPI40045.1"/>
    <property type="molecule type" value="Genomic_DNA"/>
</dbReference>
<keyword evidence="4" id="KW-0539">Nucleus</keyword>
<feature type="region of interest" description="Disordered" evidence="5">
    <location>
        <begin position="1"/>
        <end position="112"/>
    </location>
</feature>
<dbReference type="AlphaFoldDB" id="A0A0N1HTT3"/>
<proteinExistence type="predicted"/>
<name>A0A0N1HTT3_9EURO</name>
<dbReference type="GO" id="GO:0000981">
    <property type="term" value="F:DNA-binding transcription factor activity, RNA polymerase II-specific"/>
    <property type="evidence" value="ECO:0007669"/>
    <property type="project" value="InterPro"/>
</dbReference>
<dbReference type="SMART" id="SM00066">
    <property type="entry name" value="GAL4"/>
    <property type="match status" value="1"/>
</dbReference>
<evidence type="ECO:0000256" key="3">
    <source>
        <dbReference type="ARBA" id="ARBA00023163"/>
    </source>
</evidence>
<dbReference type="InterPro" id="IPR036864">
    <property type="entry name" value="Zn2-C6_fun-type_DNA-bd_sf"/>
</dbReference>
<evidence type="ECO:0000256" key="4">
    <source>
        <dbReference type="ARBA" id="ARBA00023242"/>
    </source>
</evidence>
<evidence type="ECO:0000313" key="8">
    <source>
        <dbReference type="Proteomes" id="UP000038010"/>
    </source>
</evidence>
<feature type="region of interest" description="Disordered" evidence="5">
    <location>
        <begin position="123"/>
        <end position="142"/>
    </location>
</feature>
<evidence type="ECO:0000313" key="7">
    <source>
        <dbReference type="EMBL" id="KPI40045.1"/>
    </source>
</evidence>
<dbReference type="Proteomes" id="UP000038010">
    <property type="component" value="Unassembled WGS sequence"/>
</dbReference>
<evidence type="ECO:0000259" key="6">
    <source>
        <dbReference type="PROSITE" id="PS50048"/>
    </source>
</evidence>
<feature type="region of interest" description="Disordered" evidence="5">
    <location>
        <begin position="156"/>
        <end position="180"/>
    </location>
</feature>
<accession>A0A0N1HTT3</accession>
<dbReference type="GO" id="GO:0008270">
    <property type="term" value="F:zinc ion binding"/>
    <property type="evidence" value="ECO:0007669"/>
    <property type="project" value="InterPro"/>
</dbReference>
<feature type="compositionally biased region" description="Polar residues" evidence="5">
    <location>
        <begin position="123"/>
        <end position="137"/>
    </location>
</feature>
<feature type="region of interest" description="Disordered" evidence="5">
    <location>
        <begin position="614"/>
        <end position="638"/>
    </location>
</feature>
<feature type="domain" description="Zn(2)-C6 fungal-type" evidence="6">
    <location>
        <begin position="41"/>
        <end position="76"/>
    </location>
</feature>
<dbReference type="VEuPathDB" id="FungiDB:AB675_11602"/>
<dbReference type="Pfam" id="PF00172">
    <property type="entry name" value="Zn_clus"/>
    <property type="match status" value="1"/>
</dbReference>
<sequence>MEPPQQAQQPAPQSPPPAQPPSGGYVSMASTTARPRGGRTACGPCSRRKIRCDAFEREGQPCSNCEKRGQPDGCTFNDDAPRSGTRRSRASDGATSPSAPRPKKPRPSETAQSVLDGIHAASTTYAAGPPSNGSHGQVPSWGSAVNAPPAIAYPSKSYNVVPGPQPQQQWQPHTTQGPPQHTGYYAPIEPVPYSQPASHDLKDLLPSHKTALRYFEVYKTICHPLYPVIPDLEEFEAAVCQYVEDMSSGRLTYDLASSTGRARAARLSWLALLTATVATGAQYSDLSISERDSFVTDHVRNAQELLRQADYLGRPEENCIGALLLVSRIMENDIMPEAAWSTLGMVGRMADLAGLQEGMNFEEHMDVRVREATNIRHRKLWWSYLWQEYSLALCFGKTSMVQVTHEEPPVRSANNLSYNDCMLLLCKLAISARPDPTAERSSLKTEIDALATARHLHEKALPRLADRANCRTIQDRIEYYSLRISQGFVVSCMSQTLMKACARMGWDQQSKHLQSMCKEGAFDCLQAFVDMQSFSVVPLRTWMFIFSALSSALVLAALSDDTDRPRIQELQRQLLHSLAERDREMELPHRPGLYSRYPKALNFLRDVIQTDANNINGSGKREDGGPPPLGQTSVMSEQQTRDLLDPAVVWTKLFSPKSAGDSYPAQHTTFAR</sequence>
<dbReference type="CDD" id="cd12148">
    <property type="entry name" value="fungal_TF_MHR"/>
    <property type="match status" value="1"/>
</dbReference>
<evidence type="ECO:0000256" key="5">
    <source>
        <dbReference type="SAM" id="MobiDB-lite"/>
    </source>
</evidence>
<gene>
    <name evidence="7" type="ORF">AB675_11602</name>
</gene>
<dbReference type="OrthoDB" id="310030at2759"/>
<dbReference type="GO" id="GO:0003677">
    <property type="term" value="F:DNA binding"/>
    <property type="evidence" value="ECO:0007669"/>
    <property type="project" value="UniProtKB-KW"/>
</dbReference>
<protein>
    <recommendedName>
        <fullName evidence="6">Zn(2)-C6 fungal-type domain-containing protein</fullName>
    </recommendedName>
</protein>
<dbReference type="GO" id="GO:0016831">
    <property type="term" value="F:carboxy-lyase activity"/>
    <property type="evidence" value="ECO:0007669"/>
    <property type="project" value="TreeGrafter"/>
</dbReference>
<dbReference type="PANTHER" id="PTHR43374:SF1">
    <property type="entry name" value="FLAVIN PRENYLTRANSFERASE PAD1, MITOCHONDRIAL"/>
    <property type="match status" value="1"/>
</dbReference>
<feature type="compositionally biased region" description="Basic and acidic residues" evidence="5">
    <location>
        <begin position="51"/>
        <end position="70"/>
    </location>
</feature>
<dbReference type="GeneID" id="28732345"/>
<keyword evidence="1" id="KW-0805">Transcription regulation</keyword>
<feature type="compositionally biased region" description="Low complexity" evidence="5">
    <location>
        <begin position="1"/>
        <end position="11"/>
    </location>
</feature>
<dbReference type="CDD" id="cd00067">
    <property type="entry name" value="GAL4"/>
    <property type="match status" value="1"/>
</dbReference>
<feature type="compositionally biased region" description="Low complexity" evidence="5">
    <location>
        <begin position="166"/>
        <end position="180"/>
    </location>
</feature>
<comment type="caution">
    <text evidence="7">The sequence shown here is derived from an EMBL/GenBank/DDBJ whole genome shotgun (WGS) entry which is preliminary data.</text>
</comment>
<dbReference type="PROSITE" id="PS50048">
    <property type="entry name" value="ZN2_CY6_FUNGAL_2"/>
    <property type="match status" value="1"/>
</dbReference>
<keyword evidence="3" id="KW-0804">Transcription</keyword>
<dbReference type="Gene3D" id="4.10.240.10">
    <property type="entry name" value="Zn(2)-C6 fungal-type DNA-binding domain"/>
    <property type="match status" value="1"/>
</dbReference>
<evidence type="ECO:0000256" key="1">
    <source>
        <dbReference type="ARBA" id="ARBA00023015"/>
    </source>
</evidence>
<dbReference type="InterPro" id="IPR004507">
    <property type="entry name" value="UbiX-like"/>
</dbReference>
<keyword evidence="2" id="KW-0238">DNA-binding</keyword>
<evidence type="ECO:0000256" key="2">
    <source>
        <dbReference type="ARBA" id="ARBA00023125"/>
    </source>
</evidence>
<reference evidence="7 8" key="1">
    <citation type="submission" date="2015-06" db="EMBL/GenBank/DDBJ databases">
        <title>Draft genome of the ant-associated black yeast Phialophora attae CBS 131958.</title>
        <authorList>
            <person name="Moreno L.F."/>
            <person name="Stielow B.J."/>
            <person name="de Hoog S."/>
            <person name="Vicente V.A."/>
            <person name="Weiss V.A."/>
            <person name="de Vries M."/>
            <person name="Cruz L.M."/>
            <person name="Souza E.M."/>
        </authorList>
    </citation>
    <scope>NUCLEOTIDE SEQUENCE [LARGE SCALE GENOMIC DNA]</scope>
    <source>
        <strain evidence="7 8">CBS 131958</strain>
    </source>
</reference>
<keyword evidence="8" id="KW-1185">Reference proteome</keyword>
<dbReference type="STRING" id="1664694.A0A0N1HTT3"/>
<dbReference type="PROSITE" id="PS00463">
    <property type="entry name" value="ZN2_CY6_FUNGAL_1"/>
    <property type="match status" value="1"/>
</dbReference>
<dbReference type="SUPFAM" id="SSF57701">
    <property type="entry name" value="Zn2/Cys6 DNA-binding domain"/>
    <property type="match status" value="1"/>
</dbReference>
<dbReference type="InterPro" id="IPR001138">
    <property type="entry name" value="Zn2Cys6_DnaBD"/>
</dbReference>